<name>A0A409W0U4_PSICY</name>
<organism evidence="4 5">
    <name type="scientific">Psilocybe cyanescens</name>
    <dbReference type="NCBI Taxonomy" id="93625"/>
    <lineage>
        <taxon>Eukaryota</taxon>
        <taxon>Fungi</taxon>
        <taxon>Dikarya</taxon>
        <taxon>Basidiomycota</taxon>
        <taxon>Agaricomycotina</taxon>
        <taxon>Agaricomycetes</taxon>
        <taxon>Agaricomycetidae</taxon>
        <taxon>Agaricales</taxon>
        <taxon>Agaricineae</taxon>
        <taxon>Strophariaceae</taxon>
        <taxon>Psilocybe</taxon>
    </lineage>
</organism>
<feature type="transmembrane region" description="Helical" evidence="3">
    <location>
        <begin position="171"/>
        <end position="192"/>
    </location>
</feature>
<feature type="transmembrane region" description="Helical" evidence="3">
    <location>
        <begin position="204"/>
        <end position="222"/>
    </location>
</feature>
<gene>
    <name evidence="4" type="ORF">CVT25_014226</name>
</gene>
<feature type="compositionally biased region" description="Basic and acidic residues" evidence="2">
    <location>
        <begin position="1"/>
        <end position="19"/>
    </location>
</feature>
<dbReference type="AlphaFoldDB" id="A0A409W0U4"/>
<dbReference type="STRING" id="93625.A0A409W0U4"/>
<evidence type="ECO:0008006" key="6">
    <source>
        <dbReference type="Google" id="ProtNLM"/>
    </source>
</evidence>
<dbReference type="GO" id="GO:0016020">
    <property type="term" value="C:membrane"/>
    <property type="evidence" value="ECO:0007669"/>
    <property type="project" value="TreeGrafter"/>
</dbReference>
<dbReference type="Proteomes" id="UP000283269">
    <property type="component" value="Unassembled WGS sequence"/>
</dbReference>
<keyword evidence="5" id="KW-1185">Reference proteome</keyword>
<protein>
    <recommendedName>
        <fullName evidence="6">Major facilitator superfamily (MFS) profile domain-containing protein</fullName>
    </recommendedName>
</protein>
<dbReference type="InterPro" id="IPR050814">
    <property type="entry name" value="Myo-inositol_Transporter"/>
</dbReference>
<dbReference type="OrthoDB" id="3008365at2759"/>
<dbReference type="Gene3D" id="1.20.1250.20">
    <property type="entry name" value="MFS general substrate transporter like domains"/>
    <property type="match status" value="1"/>
</dbReference>
<proteinExistence type="predicted"/>
<keyword evidence="3" id="KW-1133">Transmembrane helix</keyword>
<dbReference type="GO" id="GO:0022857">
    <property type="term" value="F:transmembrane transporter activity"/>
    <property type="evidence" value="ECO:0007669"/>
    <property type="project" value="TreeGrafter"/>
</dbReference>
<sequence>MSNEGKERVSGKDASSDYDERMEDVATPAPAIDLSNNVQARIQNPLHGIPRNTLMKRVEKFTREKGLEDKIDLFRKGALLAQSQKGFETMAELSESEKELLRRETTHRWSQPRDLYLTVIILFAARGLPAFLPFFFRGWDQTGSNGANLSFPQALGISQDAGNPRASVNEWIVGVINAGPYLGSSLIGCWLTDPLNHYFGRRGTLFWCGVFCTLSVIGQAVSQTWPQLLVRPSATTLKVRLNQSSSFVYT</sequence>
<dbReference type="InParanoid" id="A0A409W0U4"/>
<keyword evidence="3" id="KW-0472">Membrane</keyword>
<accession>A0A409W0U4</accession>
<comment type="caution">
    <text evidence="4">The sequence shown here is derived from an EMBL/GenBank/DDBJ whole genome shotgun (WGS) entry which is preliminary data.</text>
</comment>
<feature type="region of interest" description="Disordered" evidence="2">
    <location>
        <begin position="1"/>
        <end position="26"/>
    </location>
</feature>
<keyword evidence="1" id="KW-0813">Transport</keyword>
<dbReference type="EMBL" id="NHYD01003834">
    <property type="protein sequence ID" value="PPQ72108.1"/>
    <property type="molecule type" value="Genomic_DNA"/>
</dbReference>
<dbReference type="SUPFAM" id="SSF103473">
    <property type="entry name" value="MFS general substrate transporter"/>
    <property type="match status" value="1"/>
</dbReference>
<evidence type="ECO:0000313" key="4">
    <source>
        <dbReference type="EMBL" id="PPQ72108.1"/>
    </source>
</evidence>
<dbReference type="PANTHER" id="PTHR48020:SF4">
    <property type="entry name" value="SYMPORT, PUTATIVE (AFU_ORTHOLOGUE AFUA_3G11790)-RELATED"/>
    <property type="match status" value="1"/>
</dbReference>
<keyword evidence="3" id="KW-0812">Transmembrane</keyword>
<dbReference type="InterPro" id="IPR036259">
    <property type="entry name" value="MFS_trans_sf"/>
</dbReference>
<evidence type="ECO:0000256" key="2">
    <source>
        <dbReference type="SAM" id="MobiDB-lite"/>
    </source>
</evidence>
<dbReference type="PANTHER" id="PTHR48020">
    <property type="entry name" value="PROTON MYO-INOSITOL COTRANSPORTER"/>
    <property type="match status" value="1"/>
</dbReference>
<evidence type="ECO:0000256" key="1">
    <source>
        <dbReference type="ARBA" id="ARBA00022448"/>
    </source>
</evidence>
<reference evidence="4 5" key="1">
    <citation type="journal article" date="2018" name="Evol. Lett.">
        <title>Horizontal gene cluster transfer increased hallucinogenic mushroom diversity.</title>
        <authorList>
            <person name="Reynolds H.T."/>
            <person name="Vijayakumar V."/>
            <person name="Gluck-Thaler E."/>
            <person name="Korotkin H.B."/>
            <person name="Matheny P.B."/>
            <person name="Slot J.C."/>
        </authorList>
    </citation>
    <scope>NUCLEOTIDE SEQUENCE [LARGE SCALE GENOMIC DNA]</scope>
    <source>
        <strain evidence="4 5">2631</strain>
    </source>
</reference>
<evidence type="ECO:0000256" key="3">
    <source>
        <dbReference type="SAM" id="Phobius"/>
    </source>
</evidence>
<feature type="transmembrane region" description="Helical" evidence="3">
    <location>
        <begin position="115"/>
        <end position="136"/>
    </location>
</feature>
<evidence type="ECO:0000313" key="5">
    <source>
        <dbReference type="Proteomes" id="UP000283269"/>
    </source>
</evidence>